<keyword evidence="3 8" id="KW-0134">Cell wall</keyword>
<evidence type="ECO:0000256" key="3">
    <source>
        <dbReference type="ARBA" id="ARBA00022512"/>
    </source>
</evidence>
<evidence type="ECO:0000256" key="4">
    <source>
        <dbReference type="ARBA" id="ARBA00022525"/>
    </source>
</evidence>
<dbReference type="Proteomes" id="UP000219338">
    <property type="component" value="Unassembled WGS sequence"/>
</dbReference>
<reference evidence="10" key="1">
    <citation type="journal article" date="2017" name="Nat. Ecol. Evol.">
        <title>Genome expansion and lineage-specific genetic innovations in the forest pathogenic fungi Armillaria.</title>
        <authorList>
            <person name="Sipos G."/>
            <person name="Prasanna A.N."/>
            <person name="Walter M.C."/>
            <person name="O'Connor E."/>
            <person name="Balint B."/>
            <person name="Krizsan K."/>
            <person name="Kiss B."/>
            <person name="Hess J."/>
            <person name="Varga T."/>
            <person name="Slot J."/>
            <person name="Riley R."/>
            <person name="Boka B."/>
            <person name="Rigling D."/>
            <person name="Barry K."/>
            <person name="Lee J."/>
            <person name="Mihaltcheva S."/>
            <person name="LaButti K."/>
            <person name="Lipzen A."/>
            <person name="Waldron R."/>
            <person name="Moloney N.M."/>
            <person name="Sperisen C."/>
            <person name="Kredics L."/>
            <person name="Vagvoelgyi C."/>
            <person name="Patrignani A."/>
            <person name="Fitzpatrick D."/>
            <person name="Nagy I."/>
            <person name="Doyle S."/>
            <person name="Anderson J.B."/>
            <person name="Grigoriev I.V."/>
            <person name="Gueldener U."/>
            <person name="Muensterkoetter M."/>
            <person name="Nagy L.G."/>
        </authorList>
    </citation>
    <scope>NUCLEOTIDE SEQUENCE [LARGE SCALE GENOMIC DNA]</scope>
    <source>
        <strain evidence="10">C18/9</strain>
    </source>
</reference>
<gene>
    <name evidence="9" type="ORF">ARMOST_17970</name>
</gene>
<evidence type="ECO:0000256" key="5">
    <source>
        <dbReference type="ARBA" id="ARBA00023157"/>
    </source>
</evidence>
<dbReference type="OrthoDB" id="4225815at2759"/>
<feature type="signal peptide" evidence="8">
    <location>
        <begin position="1"/>
        <end position="21"/>
    </location>
</feature>
<dbReference type="STRING" id="47428.A0A284S0F9"/>
<accession>A0A284S0F9</accession>
<dbReference type="InterPro" id="IPR001338">
    <property type="entry name" value="Class_I_Hydrophobin"/>
</dbReference>
<evidence type="ECO:0000256" key="8">
    <source>
        <dbReference type="RuleBase" id="RU365009"/>
    </source>
</evidence>
<evidence type="ECO:0000313" key="10">
    <source>
        <dbReference type="Proteomes" id="UP000219338"/>
    </source>
</evidence>
<dbReference type="GO" id="GO:0009277">
    <property type="term" value="C:fungal-type cell wall"/>
    <property type="evidence" value="ECO:0007669"/>
    <property type="project" value="InterPro"/>
</dbReference>
<feature type="chain" id="PRO_5013987728" description="Hydrophobin" evidence="8">
    <location>
        <begin position="22"/>
        <end position="110"/>
    </location>
</feature>
<name>A0A284S0F9_ARMOS</name>
<comment type="similarity">
    <text evidence="2 8">Belongs to the fungal hydrophobin family.</text>
</comment>
<protein>
    <recommendedName>
        <fullName evidence="8">Hydrophobin</fullName>
    </recommendedName>
</protein>
<dbReference type="AlphaFoldDB" id="A0A284S0F9"/>
<evidence type="ECO:0000256" key="1">
    <source>
        <dbReference type="ARBA" id="ARBA00004191"/>
    </source>
</evidence>
<keyword evidence="8" id="KW-0732">Signal</keyword>
<dbReference type="SMART" id="SM00075">
    <property type="entry name" value="HYDRO"/>
    <property type="match status" value="1"/>
</dbReference>
<evidence type="ECO:0000313" key="9">
    <source>
        <dbReference type="EMBL" id="SJL14509.1"/>
    </source>
</evidence>
<keyword evidence="10" id="KW-1185">Reference proteome</keyword>
<dbReference type="GO" id="GO:0005199">
    <property type="term" value="F:structural constituent of cell wall"/>
    <property type="evidence" value="ECO:0007669"/>
    <property type="project" value="InterPro"/>
</dbReference>
<evidence type="ECO:0000256" key="7">
    <source>
        <dbReference type="ARBA" id="ARBA00093546"/>
    </source>
</evidence>
<keyword evidence="4 8" id="KW-0964">Secreted</keyword>
<keyword evidence="5 8" id="KW-1015">Disulfide bond</keyword>
<dbReference type="CDD" id="cd23507">
    <property type="entry name" value="hydrophobin_I"/>
    <property type="match status" value="1"/>
</dbReference>
<keyword evidence="6" id="KW-0325">Glycoprotein</keyword>
<dbReference type="OMA" id="VIDCSPI"/>
<dbReference type="Pfam" id="PF01185">
    <property type="entry name" value="Hydrophobin"/>
    <property type="match status" value="1"/>
</dbReference>
<proteinExistence type="inferred from homology"/>
<evidence type="ECO:0000256" key="2">
    <source>
        <dbReference type="ARBA" id="ARBA00010446"/>
    </source>
</evidence>
<evidence type="ECO:0000256" key="6">
    <source>
        <dbReference type="ARBA" id="ARBA00023180"/>
    </source>
</evidence>
<dbReference type="EMBL" id="FUEG01000024">
    <property type="protein sequence ID" value="SJL14509.1"/>
    <property type="molecule type" value="Genomic_DNA"/>
</dbReference>
<organism evidence="9 10">
    <name type="scientific">Armillaria ostoyae</name>
    <name type="common">Armillaria root rot fungus</name>
    <dbReference type="NCBI Taxonomy" id="47428"/>
    <lineage>
        <taxon>Eukaryota</taxon>
        <taxon>Fungi</taxon>
        <taxon>Dikarya</taxon>
        <taxon>Basidiomycota</taxon>
        <taxon>Agaricomycotina</taxon>
        <taxon>Agaricomycetes</taxon>
        <taxon>Agaricomycetidae</taxon>
        <taxon>Agaricales</taxon>
        <taxon>Marasmiineae</taxon>
        <taxon>Physalacriaceae</taxon>
        <taxon>Armillaria</taxon>
    </lineage>
</organism>
<comment type="subunit">
    <text evidence="7">Self-assembles to form functional amyloid fibrils called rodlets. Self-assembly into fibrillar rodlets occurs spontaneously at hydrophobic:hydrophilic interfaces and the rodlets further associate laterally to form amphipathic monolayers.</text>
</comment>
<comment type="subcellular location">
    <subcellularLocation>
        <location evidence="1 8">Secreted</location>
        <location evidence="1 8">Cell wall</location>
    </subcellularLocation>
</comment>
<sequence>MFARLSTFTLLALPLLATATAIPRDSGTCASGTAQCCQSTQSPTSAPMQTLAGLLGIVLGSLTGNVGLTCSPITAIGLGTTQCSNQVVCCQNNSFNGLIALGCTPINIAL</sequence>